<evidence type="ECO:0000256" key="2">
    <source>
        <dbReference type="ARBA" id="ARBA00004401"/>
    </source>
</evidence>
<dbReference type="GO" id="GO:0005886">
    <property type="term" value="C:plasma membrane"/>
    <property type="evidence" value="ECO:0007669"/>
    <property type="project" value="UniProtKB-SubCell"/>
</dbReference>
<dbReference type="GO" id="GO:0006465">
    <property type="term" value="P:signal peptide processing"/>
    <property type="evidence" value="ECO:0007669"/>
    <property type="project" value="InterPro"/>
</dbReference>
<dbReference type="RefSeq" id="WP_017822810.1">
    <property type="nucleotide sequence ID" value="NZ_AORC01000005.1"/>
</dbReference>
<dbReference type="PANTHER" id="PTHR43390:SF1">
    <property type="entry name" value="CHLOROPLAST PROCESSING PEPTIDASE"/>
    <property type="match status" value="1"/>
</dbReference>
<evidence type="ECO:0000313" key="9">
    <source>
        <dbReference type="EMBL" id="EYT50244.1"/>
    </source>
</evidence>
<sequence>MVVAAVCVVVLLLAAVAVRQFVVQPFRVPSASMEPVLQAGDVILADRADRGTARRGDLVVFDGSGYFAPSGSGSGRYWVKRVVAVGGDRVTCCTDDGAITIDGQVLEEPYLAPGTEPSSIEFDLRVPEGRMFVLGDNRDDSTDSRSMLGAPGGGMVPVDRVVGTVDRIVWPLTRAGAVR</sequence>
<comment type="similarity">
    <text evidence="3 7">Belongs to the peptidase S26 family.</text>
</comment>
<dbReference type="PANTHER" id="PTHR43390">
    <property type="entry name" value="SIGNAL PEPTIDASE I"/>
    <property type="match status" value="1"/>
</dbReference>
<name>A0A022KWQ2_9MICO</name>
<dbReference type="Proteomes" id="UP000019754">
    <property type="component" value="Unassembled WGS sequence"/>
</dbReference>
<accession>A0A022KWQ2</accession>
<feature type="active site" evidence="6">
    <location>
        <position position="80"/>
    </location>
</feature>
<dbReference type="InterPro" id="IPR036286">
    <property type="entry name" value="LexA/Signal_pep-like_sf"/>
</dbReference>
<dbReference type="GO" id="GO:0009003">
    <property type="term" value="F:signal peptidase activity"/>
    <property type="evidence" value="ECO:0007669"/>
    <property type="project" value="UniProtKB-EC"/>
</dbReference>
<dbReference type="Gene3D" id="2.10.109.10">
    <property type="entry name" value="Umud Fragment, subunit A"/>
    <property type="match status" value="1"/>
</dbReference>
<dbReference type="HOGENOM" id="CLU_028723_0_2_11"/>
<dbReference type="InterPro" id="IPR000223">
    <property type="entry name" value="Pept_S26A_signal_pept_1"/>
</dbReference>
<evidence type="ECO:0000256" key="7">
    <source>
        <dbReference type="RuleBase" id="RU362042"/>
    </source>
</evidence>
<keyword evidence="7" id="KW-0645">Protease</keyword>
<dbReference type="PROSITE" id="PS00761">
    <property type="entry name" value="SPASE_I_3"/>
    <property type="match status" value="1"/>
</dbReference>
<dbReference type="EMBL" id="AORC01000005">
    <property type="protein sequence ID" value="EYT50244.1"/>
    <property type="molecule type" value="Genomic_DNA"/>
</dbReference>
<organism evidence="9 10">
    <name type="scientific">Brachybacterium muris UCD-AY4</name>
    <dbReference type="NCBI Taxonomy" id="1249481"/>
    <lineage>
        <taxon>Bacteria</taxon>
        <taxon>Bacillati</taxon>
        <taxon>Actinomycetota</taxon>
        <taxon>Actinomycetes</taxon>
        <taxon>Micrococcales</taxon>
        <taxon>Dermabacteraceae</taxon>
        <taxon>Brachybacterium</taxon>
    </lineage>
</organism>
<proteinExistence type="inferred from homology"/>
<comment type="catalytic activity">
    <reaction evidence="1 7">
        <text>Cleavage of hydrophobic, N-terminal signal or leader sequences from secreted and periplasmic proteins.</text>
        <dbReference type="EC" id="3.4.21.89"/>
    </reaction>
</comment>
<reference evidence="9 10" key="1">
    <citation type="journal article" date="2013" name="Genome Announc.">
        <title>Draft genome sequence of an Actinobacterium, Brachybacterium muris strain UCD-AY4.</title>
        <authorList>
            <person name="Lo J.R."/>
            <person name="Lang J.M."/>
            <person name="Darling A.E."/>
            <person name="Eisen J.A."/>
            <person name="Coil D.A."/>
        </authorList>
    </citation>
    <scope>NUCLEOTIDE SEQUENCE [LARGE SCALE GENOMIC DNA]</scope>
    <source>
        <strain evidence="9 10">UCD-AY4</strain>
    </source>
</reference>
<protein>
    <recommendedName>
        <fullName evidence="4 7">Signal peptidase I</fullName>
        <ecNumber evidence="4 7">3.4.21.89</ecNumber>
    </recommendedName>
</protein>
<gene>
    <name evidence="9" type="ORF">D641_0105530</name>
</gene>
<dbReference type="NCBIfam" id="TIGR02227">
    <property type="entry name" value="sigpep_I_bact"/>
    <property type="match status" value="1"/>
</dbReference>
<dbReference type="InterPro" id="IPR019533">
    <property type="entry name" value="Peptidase_S26"/>
</dbReference>
<evidence type="ECO:0000256" key="1">
    <source>
        <dbReference type="ARBA" id="ARBA00000677"/>
    </source>
</evidence>
<dbReference type="STRING" id="1249481.D641_0105530"/>
<feature type="active site" evidence="6">
    <location>
        <position position="32"/>
    </location>
</feature>
<comment type="caution">
    <text evidence="9">The sequence shown here is derived from an EMBL/GenBank/DDBJ whole genome shotgun (WGS) entry which is preliminary data.</text>
</comment>
<keyword evidence="10" id="KW-1185">Reference proteome</keyword>
<evidence type="ECO:0000313" key="10">
    <source>
        <dbReference type="Proteomes" id="UP000019754"/>
    </source>
</evidence>
<dbReference type="SUPFAM" id="SSF51306">
    <property type="entry name" value="LexA/Signal peptidase"/>
    <property type="match status" value="1"/>
</dbReference>
<keyword evidence="5 7" id="KW-0378">Hydrolase</keyword>
<dbReference type="PRINTS" id="PR00727">
    <property type="entry name" value="LEADERPTASE"/>
</dbReference>
<evidence type="ECO:0000256" key="5">
    <source>
        <dbReference type="ARBA" id="ARBA00022801"/>
    </source>
</evidence>
<dbReference type="CDD" id="cd06530">
    <property type="entry name" value="S26_SPase_I"/>
    <property type="match status" value="1"/>
</dbReference>
<dbReference type="Pfam" id="PF10502">
    <property type="entry name" value="Peptidase_S26"/>
    <property type="match status" value="1"/>
</dbReference>
<evidence type="ECO:0000256" key="3">
    <source>
        <dbReference type="ARBA" id="ARBA00009370"/>
    </source>
</evidence>
<dbReference type="AlphaFoldDB" id="A0A022KWQ2"/>
<dbReference type="InterPro" id="IPR019758">
    <property type="entry name" value="Pept_S26A_signal_pept_1_CS"/>
</dbReference>
<dbReference type="GO" id="GO:0004252">
    <property type="term" value="F:serine-type endopeptidase activity"/>
    <property type="evidence" value="ECO:0007669"/>
    <property type="project" value="InterPro"/>
</dbReference>
<evidence type="ECO:0000256" key="6">
    <source>
        <dbReference type="PIRSR" id="PIRSR600223-1"/>
    </source>
</evidence>
<dbReference type="EC" id="3.4.21.89" evidence="4 7"/>
<evidence type="ECO:0000259" key="8">
    <source>
        <dbReference type="Pfam" id="PF10502"/>
    </source>
</evidence>
<feature type="domain" description="Peptidase S26" evidence="8">
    <location>
        <begin position="6"/>
        <end position="170"/>
    </location>
</feature>
<comment type="subcellular location">
    <subcellularLocation>
        <location evidence="2">Cell membrane</location>
        <topology evidence="2">Single-pass type II membrane protein</topology>
    </subcellularLocation>
    <subcellularLocation>
        <location evidence="7">Membrane</location>
        <topology evidence="7">Single-pass type II membrane protein</topology>
    </subcellularLocation>
</comment>
<evidence type="ECO:0000256" key="4">
    <source>
        <dbReference type="ARBA" id="ARBA00013208"/>
    </source>
</evidence>